<keyword evidence="1" id="KW-1133">Transmembrane helix</keyword>
<reference evidence="2" key="2">
    <citation type="journal article" date="2022" name="Microbiol. Resour. Announc.">
        <title>Metagenome Sequencing to Explore Phylogenomics of Terrestrial Cyanobacteria.</title>
        <authorList>
            <person name="Ward R.D."/>
            <person name="Stajich J.E."/>
            <person name="Johansen J.R."/>
            <person name="Huntemann M."/>
            <person name="Clum A."/>
            <person name="Foster B."/>
            <person name="Foster B."/>
            <person name="Roux S."/>
            <person name="Palaniappan K."/>
            <person name="Varghese N."/>
            <person name="Mukherjee S."/>
            <person name="Reddy T.B.K."/>
            <person name="Daum C."/>
            <person name="Copeland A."/>
            <person name="Chen I.A."/>
            <person name="Ivanova N.N."/>
            <person name="Kyrpides N.C."/>
            <person name="Shapiro N."/>
            <person name="Eloe-Fadrosh E.A."/>
            <person name="Pietrasiak N."/>
        </authorList>
    </citation>
    <scope>NUCLEOTIDE SEQUENCE</scope>
    <source>
        <strain evidence="2">UHER 2000/2452</strain>
    </source>
</reference>
<proteinExistence type="predicted"/>
<feature type="transmembrane region" description="Helical" evidence="1">
    <location>
        <begin position="66"/>
        <end position="87"/>
    </location>
</feature>
<feature type="transmembrane region" description="Helical" evidence="1">
    <location>
        <begin position="117"/>
        <end position="138"/>
    </location>
</feature>
<evidence type="ECO:0000313" key="2">
    <source>
        <dbReference type="EMBL" id="MBW4660794.1"/>
    </source>
</evidence>
<feature type="transmembrane region" description="Helical" evidence="1">
    <location>
        <begin position="231"/>
        <end position="251"/>
    </location>
</feature>
<protein>
    <submittedName>
        <fullName evidence="2">Uncharacterized protein</fullName>
    </submittedName>
</protein>
<sequence>MANYCLSADLFLRHGFFDTPDLDVLASGKDYTLYYWLMHVPGGVRPGCDLLLAWVCSVTGLTAHQVFMPTILAFLLILISTIGALVYQTKTLYLSALIACGLLSISALNTYGVLQQLIAQVSGIAILAGCLVLLLQSFENFKRGALIQQGLLAGLLVVALFIIYPEVLPFLVLAFLLYHGVSLLRRKLYLKPLLIVSSLAVLTNLVFLNTFFIHAIAFLRSQTGKGIILNDLQFSLFPYFLIPSGLAGFWSLQPISGTYRDPWISITILLGMFLLLTAIIVSFLLVRWNSPSATITLVMLSVGLVLFIRQSDFGLFKLAMFIQPFLVATMVVWWVNQPRQLILKIAPLLLVGLLSLNIQQNSYVEASRGLGQGVTIEVPNASRAKIYSEFQSLFESLPTQKFLLDTANVVLAKFQALYTVNKTAFFPSRDFYETIVKLGKLGLDAVPDPELSQAAQPVLKMISSIYQQAEFDLLDRQNPSARNSFIMIKQVGDLIAQANATLRNEQDLPFLISTTSQQDIFNNRRFRVADSRNFIAQPLWKVNNFLIFNHSTLGQHYYLGQVRAIALYQLEKDFFFPEEKMSGLGRHLLFETIHPSEQVRLELNLTASLKNDKENKLPPAEAIGSERKSFSIVGRGSAHVFSAPLSPQIINQRQYLEIDMGVEGKRLPNKRKGLMNWYGKEIPLDRRQLVGFGRDVSLISDEEYRNLNPPGHLADFPADLANPNLEYSGIYEDGWVSEAAFLNLKQTNPASPLVLQGALPELKDSAFSTELIILVEGQEAIRQMLKPGEFKIQLAVPPGNSRRRIDLRFSKFQRLPAGDDRPVAAQLKFIGFKENG</sequence>
<accession>A0A951QE05</accession>
<gene>
    <name evidence="2" type="ORF">KME15_19135</name>
</gene>
<feature type="transmembrane region" description="Helical" evidence="1">
    <location>
        <begin position="193"/>
        <end position="219"/>
    </location>
</feature>
<feature type="transmembrane region" description="Helical" evidence="1">
    <location>
        <begin position="315"/>
        <end position="334"/>
    </location>
</feature>
<dbReference type="EMBL" id="JAHHHD010000026">
    <property type="protein sequence ID" value="MBW4660794.1"/>
    <property type="molecule type" value="Genomic_DNA"/>
</dbReference>
<comment type="caution">
    <text evidence="2">The sequence shown here is derived from an EMBL/GenBank/DDBJ whole genome shotgun (WGS) entry which is preliminary data.</text>
</comment>
<name>A0A951QE05_9CYAN</name>
<feature type="transmembrane region" description="Helical" evidence="1">
    <location>
        <begin position="92"/>
        <end position="111"/>
    </location>
</feature>
<organism evidence="2 3">
    <name type="scientific">Drouetiella hepatica Uher 2000/2452</name>
    <dbReference type="NCBI Taxonomy" id="904376"/>
    <lineage>
        <taxon>Bacteria</taxon>
        <taxon>Bacillati</taxon>
        <taxon>Cyanobacteriota</taxon>
        <taxon>Cyanophyceae</taxon>
        <taxon>Oculatellales</taxon>
        <taxon>Oculatellaceae</taxon>
        <taxon>Drouetiella</taxon>
    </lineage>
</organism>
<evidence type="ECO:0000256" key="1">
    <source>
        <dbReference type="SAM" id="Phobius"/>
    </source>
</evidence>
<feature type="transmembrane region" description="Helical" evidence="1">
    <location>
        <begin position="263"/>
        <end position="286"/>
    </location>
</feature>
<feature type="transmembrane region" description="Helical" evidence="1">
    <location>
        <begin position="150"/>
        <end position="181"/>
    </location>
</feature>
<dbReference type="Proteomes" id="UP000757435">
    <property type="component" value="Unassembled WGS sequence"/>
</dbReference>
<dbReference type="AlphaFoldDB" id="A0A951QE05"/>
<evidence type="ECO:0000313" key="3">
    <source>
        <dbReference type="Proteomes" id="UP000757435"/>
    </source>
</evidence>
<reference evidence="2" key="1">
    <citation type="submission" date="2021-05" db="EMBL/GenBank/DDBJ databases">
        <authorList>
            <person name="Pietrasiak N."/>
            <person name="Ward R."/>
            <person name="Stajich J.E."/>
            <person name="Kurbessoian T."/>
        </authorList>
    </citation>
    <scope>NUCLEOTIDE SEQUENCE</scope>
    <source>
        <strain evidence="2">UHER 2000/2452</strain>
    </source>
</reference>
<keyword evidence="1" id="KW-0472">Membrane</keyword>
<keyword evidence="1" id="KW-0812">Transmembrane</keyword>